<proteinExistence type="predicted"/>
<reference evidence="2" key="1">
    <citation type="submission" date="2021-02" db="EMBL/GenBank/DDBJ databases">
        <title>Natrosporangium hydrolyticum gen. nov., sp. nov, a haloalkaliphilic actinobacterium from a soda solonchak soil.</title>
        <authorList>
            <person name="Sorokin D.Y."/>
            <person name="Khijniak T.V."/>
            <person name="Zakharycheva A.P."/>
            <person name="Boueva O.V."/>
            <person name="Ariskina E.V."/>
            <person name="Hahnke R.L."/>
            <person name="Bunk B."/>
            <person name="Sproer C."/>
            <person name="Schumann P."/>
            <person name="Evtushenko L.I."/>
            <person name="Kublanov I.V."/>
        </authorList>
    </citation>
    <scope>NUCLEOTIDE SEQUENCE</scope>
    <source>
        <strain evidence="2">DSM 106523</strain>
    </source>
</reference>
<dbReference type="PANTHER" id="PTHR43464">
    <property type="entry name" value="METHYLTRANSFERASE"/>
    <property type="match status" value="1"/>
</dbReference>
<dbReference type="Proteomes" id="UP000662857">
    <property type="component" value="Chromosome"/>
</dbReference>
<dbReference type="KEGG" id="nhy:JQS43_24620"/>
<keyword evidence="2" id="KW-0808">Transferase</keyword>
<sequence>MRRFGAPTPARVLDLGCGTGRDAGYLAEQGHQVVGLDASEEMLDYARRHHPRVTFLPGRLESFALEQPFDLITCLDSALLYCHHNEELAAALAACRNHLAPGGLLLAEQRNGAYFLGSGPPASPTERSVQWRGVTYHAHTELWIDHAAQLLRRRRRWSWDGQDPIGQESAWRLLFPQELRALVAAAGLTVLALFDTPGPRTRPGWRDDAPLGTTLRGDRLHLVAQRPRAA</sequence>
<name>A0A895YNP3_9ACTN</name>
<feature type="domain" description="Methyltransferase" evidence="1">
    <location>
        <begin position="12"/>
        <end position="103"/>
    </location>
</feature>
<accession>A0A895YNP3</accession>
<dbReference type="Pfam" id="PF13649">
    <property type="entry name" value="Methyltransf_25"/>
    <property type="match status" value="1"/>
</dbReference>
<evidence type="ECO:0000313" key="3">
    <source>
        <dbReference type="Proteomes" id="UP000662857"/>
    </source>
</evidence>
<dbReference type="InterPro" id="IPR041698">
    <property type="entry name" value="Methyltransf_25"/>
</dbReference>
<dbReference type="CDD" id="cd02440">
    <property type="entry name" value="AdoMet_MTases"/>
    <property type="match status" value="1"/>
</dbReference>
<dbReference type="SUPFAM" id="SSF53335">
    <property type="entry name" value="S-adenosyl-L-methionine-dependent methyltransferases"/>
    <property type="match status" value="1"/>
</dbReference>
<dbReference type="Gene3D" id="3.40.50.150">
    <property type="entry name" value="Vaccinia Virus protein VP39"/>
    <property type="match status" value="1"/>
</dbReference>
<keyword evidence="2" id="KW-0489">Methyltransferase</keyword>
<evidence type="ECO:0000259" key="1">
    <source>
        <dbReference type="Pfam" id="PF13649"/>
    </source>
</evidence>
<evidence type="ECO:0000313" key="2">
    <source>
        <dbReference type="EMBL" id="QSB17555.1"/>
    </source>
</evidence>
<dbReference type="EMBL" id="CP070499">
    <property type="protein sequence ID" value="QSB17555.1"/>
    <property type="molecule type" value="Genomic_DNA"/>
</dbReference>
<dbReference type="GO" id="GO:0032259">
    <property type="term" value="P:methylation"/>
    <property type="evidence" value="ECO:0007669"/>
    <property type="project" value="UniProtKB-KW"/>
</dbReference>
<dbReference type="InterPro" id="IPR029063">
    <property type="entry name" value="SAM-dependent_MTases_sf"/>
</dbReference>
<dbReference type="AlphaFoldDB" id="A0A895YNP3"/>
<protein>
    <submittedName>
        <fullName evidence="2">Class I SAM-dependent methyltransferase</fullName>
    </submittedName>
</protein>
<organism evidence="2 3">
    <name type="scientific">Natronosporangium hydrolyticum</name>
    <dbReference type="NCBI Taxonomy" id="2811111"/>
    <lineage>
        <taxon>Bacteria</taxon>
        <taxon>Bacillati</taxon>
        <taxon>Actinomycetota</taxon>
        <taxon>Actinomycetes</taxon>
        <taxon>Micromonosporales</taxon>
        <taxon>Micromonosporaceae</taxon>
        <taxon>Natronosporangium</taxon>
    </lineage>
</organism>
<keyword evidence="3" id="KW-1185">Reference proteome</keyword>
<gene>
    <name evidence="2" type="ORF">JQS43_24620</name>
</gene>
<dbReference type="GO" id="GO:0008168">
    <property type="term" value="F:methyltransferase activity"/>
    <property type="evidence" value="ECO:0007669"/>
    <property type="project" value="UniProtKB-KW"/>
</dbReference>
<dbReference type="Gene3D" id="2.20.130.10">
    <property type="entry name" value="CAC2371-like domains"/>
    <property type="match status" value="1"/>
</dbReference>
<dbReference type="PANTHER" id="PTHR43464:SF92">
    <property type="entry name" value="SLR1071 PROTEIN"/>
    <property type="match status" value="1"/>
</dbReference>